<protein>
    <recommendedName>
        <fullName evidence="1">D-isomer specific 2-hydroxyacid dehydrogenase catalytic domain-containing protein</fullName>
    </recommendedName>
</protein>
<organism evidence="2">
    <name type="scientific">marine metagenome</name>
    <dbReference type="NCBI Taxonomy" id="408172"/>
    <lineage>
        <taxon>unclassified sequences</taxon>
        <taxon>metagenomes</taxon>
        <taxon>ecological metagenomes</taxon>
    </lineage>
</organism>
<proteinExistence type="predicted"/>
<feature type="non-terminal residue" evidence="2">
    <location>
        <position position="114"/>
    </location>
</feature>
<name>A0A383BUL1_9ZZZZ</name>
<dbReference type="GO" id="GO:0051287">
    <property type="term" value="F:NAD binding"/>
    <property type="evidence" value="ECO:0007669"/>
    <property type="project" value="InterPro"/>
</dbReference>
<sequence length="114" mass="12723">MKLIIGSDHLGKDFTKKLQDLFPDGEFIEAFTESEQKKHISDSEVFFGFPSKSILENAKKLKWIACPGTGIDKIVKNLHLIDENITITNAPLAHVTPMAEHVVGMMVSLAHSYK</sequence>
<evidence type="ECO:0000313" key="2">
    <source>
        <dbReference type="EMBL" id="SVE23582.1"/>
    </source>
</evidence>
<reference evidence="2" key="1">
    <citation type="submission" date="2018-05" db="EMBL/GenBank/DDBJ databases">
        <authorList>
            <person name="Lanie J.A."/>
            <person name="Ng W.-L."/>
            <person name="Kazmierczak K.M."/>
            <person name="Andrzejewski T.M."/>
            <person name="Davidsen T.M."/>
            <person name="Wayne K.J."/>
            <person name="Tettelin H."/>
            <person name="Glass J.I."/>
            <person name="Rusch D."/>
            <person name="Podicherti R."/>
            <person name="Tsui H.-C.T."/>
            <person name="Winkler M.E."/>
        </authorList>
    </citation>
    <scope>NUCLEOTIDE SEQUENCE</scope>
</reference>
<dbReference type="AlphaFoldDB" id="A0A383BUL1"/>
<feature type="domain" description="D-isomer specific 2-hydroxyacid dehydrogenase catalytic" evidence="1">
    <location>
        <begin position="12"/>
        <end position="102"/>
    </location>
</feature>
<dbReference type="GO" id="GO:0016616">
    <property type="term" value="F:oxidoreductase activity, acting on the CH-OH group of donors, NAD or NADP as acceptor"/>
    <property type="evidence" value="ECO:0007669"/>
    <property type="project" value="InterPro"/>
</dbReference>
<evidence type="ECO:0000259" key="1">
    <source>
        <dbReference type="Pfam" id="PF00389"/>
    </source>
</evidence>
<dbReference type="SUPFAM" id="SSF52283">
    <property type="entry name" value="Formate/glycerate dehydrogenase catalytic domain-like"/>
    <property type="match status" value="1"/>
</dbReference>
<gene>
    <name evidence="2" type="ORF">METZ01_LOCUS476436</name>
</gene>
<accession>A0A383BUL1</accession>
<dbReference type="Pfam" id="PF00389">
    <property type="entry name" value="2-Hacid_dh"/>
    <property type="match status" value="1"/>
</dbReference>
<dbReference type="InterPro" id="IPR006139">
    <property type="entry name" value="D-isomer_2_OHA_DH_cat_dom"/>
</dbReference>
<dbReference type="Gene3D" id="3.40.50.720">
    <property type="entry name" value="NAD(P)-binding Rossmann-like Domain"/>
    <property type="match status" value="1"/>
</dbReference>
<dbReference type="EMBL" id="UINC01203365">
    <property type="protein sequence ID" value="SVE23582.1"/>
    <property type="molecule type" value="Genomic_DNA"/>
</dbReference>